<name>A0A0R2SAE8_9GAMM</name>
<keyword evidence="15" id="KW-1133">Transmembrane helix</keyword>
<evidence type="ECO:0000256" key="9">
    <source>
        <dbReference type="ARBA" id="ARBA00023157"/>
    </source>
</evidence>
<dbReference type="AlphaFoldDB" id="A0A0R2SAE8"/>
<dbReference type="InterPro" id="IPR027281">
    <property type="entry name" value="Lys1"/>
</dbReference>
<evidence type="ECO:0000256" key="2">
    <source>
        <dbReference type="ARBA" id="ARBA00005689"/>
    </source>
</evidence>
<feature type="binding site" evidence="13">
    <location>
        <position position="244"/>
    </location>
    <ligand>
        <name>NAD(+)</name>
        <dbReference type="ChEBI" id="CHEBI:57540"/>
    </ligand>
</feature>
<dbReference type="GO" id="GO:0019878">
    <property type="term" value="P:lysine biosynthetic process via aminoadipic acid"/>
    <property type="evidence" value="ECO:0007669"/>
    <property type="project" value="UniProtKB-UniPathway"/>
</dbReference>
<organism evidence="18 19">
    <name type="scientific">OM182 bacterium BACL3 MAG-120507-bin80</name>
    <dbReference type="NCBI Taxonomy" id="1655577"/>
    <lineage>
        <taxon>Bacteria</taxon>
        <taxon>Pseudomonadati</taxon>
        <taxon>Pseudomonadota</taxon>
        <taxon>Gammaproteobacteria</taxon>
        <taxon>OMG group</taxon>
        <taxon>OM182 clade</taxon>
    </lineage>
</organism>
<comment type="caution">
    <text evidence="18">The sequence shown here is derived from an EMBL/GenBank/DDBJ whole genome shotgun (WGS) entry which is preliminary data.</text>
</comment>
<feature type="binding site" evidence="13">
    <location>
        <position position="224"/>
    </location>
    <ligand>
        <name>NAD(+)</name>
        <dbReference type="ChEBI" id="CHEBI:57540"/>
    </ligand>
</feature>
<evidence type="ECO:0000259" key="17">
    <source>
        <dbReference type="SMART" id="SM01003"/>
    </source>
</evidence>
<evidence type="ECO:0000256" key="11">
    <source>
        <dbReference type="ARBA" id="ARBA00047860"/>
    </source>
</evidence>
<keyword evidence="8 13" id="KW-0520">NAD</keyword>
<comment type="catalytic activity">
    <reaction evidence="11">
        <text>L-saccharopine + NAD(+) + H2O = L-lysine + 2-oxoglutarate + NADH + H(+)</text>
        <dbReference type="Rhea" id="RHEA:12440"/>
        <dbReference type="ChEBI" id="CHEBI:15377"/>
        <dbReference type="ChEBI" id="CHEBI:15378"/>
        <dbReference type="ChEBI" id="CHEBI:16810"/>
        <dbReference type="ChEBI" id="CHEBI:32551"/>
        <dbReference type="ChEBI" id="CHEBI:57540"/>
        <dbReference type="ChEBI" id="CHEBI:57945"/>
        <dbReference type="ChEBI" id="CHEBI:57951"/>
        <dbReference type="EC" id="1.5.1.7"/>
    </reaction>
</comment>
<keyword evidence="9" id="KW-1015">Disulfide bond</keyword>
<dbReference type="CDD" id="cd12188">
    <property type="entry name" value="SDH"/>
    <property type="match status" value="1"/>
</dbReference>
<evidence type="ECO:0000256" key="13">
    <source>
        <dbReference type="PIRSR" id="PIRSR018250-3"/>
    </source>
</evidence>
<dbReference type="InterPro" id="IPR051168">
    <property type="entry name" value="AASS"/>
</dbReference>
<feature type="disulfide bond" evidence="14">
    <location>
        <begin position="198"/>
        <end position="242"/>
    </location>
</feature>
<evidence type="ECO:0000256" key="5">
    <source>
        <dbReference type="ARBA" id="ARBA00021221"/>
    </source>
</evidence>
<feature type="binding site" evidence="13">
    <location>
        <position position="219"/>
    </location>
    <ligand>
        <name>NAD(+)</name>
        <dbReference type="ChEBI" id="CHEBI:57540"/>
    </ligand>
</feature>
<evidence type="ECO:0000313" key="18">
    <source>
        <dbReference type="EMBL" id="KRO71816.1"/>
    </source>
</evidence>
<feature type="domain" description="Alanine dehydrogenase/pyridine nucleotide transhydrogenase NAD(H)-binding" evidence="16">
    <location>
        <begin position="171"/>
        <end position="299"/>
    </location>
</feature>
<comment type="subunit">
    <text evidence="3">Monomer.</text>
</comment>
<comment type="pathway">
    <text evidence="1">Amino-acid biosynthesis; L-lysine biosynthesis via AAA pathway; L-lysine from L-alpha-aminoadipate (fungal route): step 3/3.</text>
</comment>
<evidence type="ECO:0000256" key="6">
    <source>
        <dbReference type="ARBA" id="ARBA00022605"/>
    </source>
</evidence>
<dbReference type="GO" id="GO:0005737">
    <property type="term" value="C:cytoplasm"/>
    <property type="evidence" value="ECO:0007669"/>
    <property type="project" value="TreeGrafter"/>
</dbReference>
<dbReference type="InterPro" id="IPR007886">
    <property type="entry name" value="AlaDH/PNT_N"/>
</dbReference>
<gene>
    <name evidence="18" type="ORF">ABR69_02925</name>
</gene>
<accession>A0A0R2SAE8</accession>
<dbReference type="EC" id="1.5.1.7" evidence="4"/>
<dbReference type="SUPFAM" id="SSF52283">
    <property type="entry name" value="Formate/glycerate dehydrogenase catalytic domain-like"/>
    <property type="match status" value="1"/>
</dbReference>
<feature type="binding site" evidence="13">
    <location>
        <position position="126"/>
    </location>
    <ligand>
        <name>NAD(+)</name>
        <dbReference type="ChEBI" id="CHEBI:57540"/>
    </ligand>
</feature>
<reference evidence="18 19" key="1">
    <citation type="submission" date="2015-10" db="EMBL/GenBank/DDBJ databases">
        <title>Metagenome-Assembled Genomes uncover a global brackish microbiome.</title>
        <authorList>
            <person name="Hugerth L.W."/>
            <person name="Larsson J."/>
            <person name="Alneberg J."/>
            <person name="Lindh M.V."/>
            <person name="Legrand C."/>
            <person name="Pinhassi J."/>
            <person name="Andersson A.F."/>
        </authorList>
    </citation>
    <scope>NUCLEOTIDE SEQUENCE [LARGE SCALE GENOMIC DNA]</scope>
    <source>
        <strain evidence="18">BACL4 MAG-120507-bin80</strain>
    </source>
</reference>
<keyword evidence="15" id="KW-0812">Transmembrane</keyword>
<feature type="domain" description="Alanine dehydrogenase/pyridine nucleotide transhydrogenase N-terminal" evidence="17">
    <location>
        <begin position="5"/>
        <end position="138"/>
    </location>
</feature>
<evidence type="ECO:0000256" key="12">
    <source>
        <dbReference type="PIRSR" id="PIRSR018250-1"/>
    </source>
</evidence>
<keyword evidence="6" id="KW-0028">Amino-acid biosynthesis</keyword>
<dbReference type="UniPathway" id="UPA00033">
    <property type="reaction ID" value="UER00034"/>
</dbReference>
<keyword evidence="7" id="KW-0560">Oxidoreductase</keyword>
<sequence>MKNLWLRKEDKSGERRVPITPTEVSLLVKAGVGVTVERCSERCYSDADYAAAGAVLTDAAWQQAPLDCVVIALKELADSTEPVAHTHIHFSHTFKGQVGAKEVLARYSQGGGVIYDLEFLFDAQGRRIAAFGYWAGFVGAALGLLGVAHFSSSTAAFPALRPFSDRGALLSAVDAALEGAGWTDGSLNVMIMGALGRCGSGARDLITSLDARLSVTAWDLPEFTSAEKPIREILAHELFINCVYLHEPIAPMIDQKLLSENKRLKVISDVSCDPTSADNPIRVYDAITHLHAPFVRAVGQGEPVYVQAIDHLPTLLPREASQEYAAALFPSLLDFLTAESASATWSEARKRFDSALADFSLTHR</sequence>
<dbReference type="SMART" id="SM01003">
    <property type="entry name" value="AlaDh_PNT_N"/>
    <property type="match status" value="1"/>
</dbReference>
<feature type="active site" description="Proton donor" evidence="12">
    <location>
        <position position="92"/>
    </location>
</feature>
<evidence type="ECO:0000256" key="1">
    <source>
        <dbReference type="ARBA" id="ARBA00004884"/>
    </source>
</evidence>
<comment type="similarity">
    <text evidence="2">Belongs to the AlaDH/PNT family.</text>
</comment>
<feature type="transmembrane region" description="Helical" evidence="15">
    <location>
        <begin position="131"/>
        <end position="151"/>
    </location>
</feature>
<dbReference type="PANTHER" id="PTHR11133:SF23">
    <property type="entry name" value="SACCHAROPINE DEHYDROGENASE [NAD(+), L-LYSINE-FORMING]"/>
    <property type="match status" value="1"/>
</dbReference>
<feature type="binding site" evidence="13">
    <location>
        <position position="270"/>
    </location>
    <ligand>
        <name>NAD(+)</name>
        <dbReference type="ChEBI" id="CHEBI:57540"/>
    </ligand>
</feature>
<dbReference type="SMART" id="SM01002">
    <property type="entry name" value="AlaDh_PNT_C"/>
    <property type="match status" value="1"/>
</dbReference>
<evidence type="ECO:0000256" key="14">
    <source>
        <dbReference type="PIRSR" id="PIRSR018250-4"/>
    </source>
</evidence>
<feature type="active site" description="Proton acceptor" evidence="12">
    <location>
        <position position="74"/>
    </location>
</feature>
<evidence type="ECO:0000259" key="16">
    <source>
        <dbReference type="SMART" id="SM01002"/>
    </source>
</evidence>
<dbReference type="InterPro" id="IPR007698">
    <property type="entry name" value="AlaDH/PNT_NAD(H)-bd"/>
</dbReference>
<evidence type="ECO:0000256" key="4">
    <source>
        <dbReference type="ARBA" id="ARBA00012847"/>
    </source>
</evidence>
<protein>
    <recommendedName>
        <fullName evidence="5">Saccharopine dehydrogenase [NAD(+), L-lysine-forming]</fullName>
        <ecNumber evidence="4">1.5.1.7</ecNumber>
    </recommendedName>
    <alternativeName>
        <fullName evidence="10">Lysine--2-oxoglutarate reductase</fullName>
    </alternativeName>
</protein>
<evidence type="ECO:0000256" key="15">
    <source>
        <dbReference type="SAM" id="Phobius"/>
    </source>
</evidence>
<dbReference type="PANTHER" id="PTHR11133">
    <property type="entry name" value="SACCHAROPINE DEHYDROGENASE"/>
    <property type="match status" value="1"/>
</dbReference>
<evidence type="ECO:0000313" key="19">
    <source>
        <dbReference type="Proteomes" id="UP000051934"/>
    </source>
</evidence>
<dbReference type="PIRSF" id="PIRSF018250">
    <property type="entry name" value="Saccharopine_DH_Lys"/>
    <property type="match status" value="1"/>
</dbReference>
<dbReference type="EMBL" id="LIBB01000131">
    <property type="protein sequence ID" value="KRO71816.1"/>
    <property type="molecule type" value="Genomic_DNA"/>
</dbReference>
<dbReference type="Gene3D" id="3.40.50.720">
    <property type="entry name" value="NAD(P)-binding Rossmann-like Domain"/>
    <property type="match status" value="2"/>
</dbReference>
<evidence type="ECO:0000256" key="10">
    <source>
        <dbReference type="ARBA" id="ARBA00033228"/>
    </source>
</evidence>
<evidence type="ECO:0000256" key="3">
    <source>
        <dbReference type="ARBA" id="ARBA00011245"/>
    </source>
</evidence>
<evidence type="ECO:0000256" key="8">
    <source>
        <dbReference type="ARBA" id="ARBA00023027"/>
    </source>
</evidence>
<dbReference type="Proteomes" id="UP000051934">
    <property type="component" value="Unassembled WGS sequence"/>
</dbReference>
<dbReference type="GO" id="GO:0004754">
    <property type="term" value="F:saccharopine dehydrogenase (NAD+, L-lysine-forming) activity"/>
    <property type="evidence" value="ECO:0007669"/>
    <property type="project" value="UniProtKB-EC"/>
</dbReference>
<dbReference type="Pfam" id="PF05222">
    <property type="entry name" value="AlaDh_PNT_N"/>
    <property type="match status" value="1"/>
</dbReference>
<feature type="binding site" evidence="13">
    <location>
        <begin position="196"/>
        <end position="197"/>
    </location>
    <ligand>
        <name>NAD(+)</name>
        <dbReference type="ChEBI" id="CHEBI:57540"/>
    </ligand>
</feature>
<feature type="binding site" evidence="13">
    <location>
        <begin position="309"/>
        <end position="312"/>
    </location>
    <ligand>
        <name>NAD(+)</name>
        <dbReference type="ChEBI" id="CHEBI:57540"/>
    </ligand>
</feature>
<proteinExistence type="inferred from homology"/>
<evidence type="ECO:0000256" key="7">
    <source>
        <dbReference type="ARBA" id="ARBA00023002"/>
    </source>
</evidence>
<keyword evidence="15" id="KW-0472">Membrane</keyword>